<evidence type="ECO:0000313" key="4">
    <source>
        <dbReference type="Proteomes" id="UP001139054"/>
    </source>
</evidence>
<proteinExistence type="predicted"/>
<sequence length="111" mass="12145">MSRCWSRTTLCKESFVADILRGEGFEVVECTTAEAGEVIVTPTGVDLQALIVDQNLAGVMKGTELAAYARSKHPHLNIVVMSGDRLGSLPRDTVFLPKPFQAERLLEAVRD</sequence>
<accession>A0A9X1UJ35</accession>
<dbReference type="SUPFAM" id="SSF52172">
    <property type="entry name" value="CheY-like"/>
    <property type="match status" value="1"/>
</dbReference>
<dbReference type="CDD" id="cd00156">
    <property type="entry name" value="REC"/>
    <property type="match status" value="1"/>
</dbReference>
<protein>
    <submittedName>
        <fullName evidence="1">Response regulator</fullName>
    </submittedName>
</protein>
<organism evidence="1 4">
    <name type="scientific">Bradyrhizobium zhengyangense</name>
    <dbReference type="NCBI Taxonomy" id="2911009"/>
    <lineage>
        <taxon>Bacteria</taxon>
        <taxon>Pseudomonadati</taxon>
        <taxon>Pseudomonadota</taxon>
        <taxon>Alphaproteobacteria</taxon>
        <taxon>Hyphomicrobiales</taxon>
        <taxon>Nitrobacteraceae</taxon>
        <taxon>Bradyrhizobium</taxon>
    </lineage>
</organism>
<dbReference type="Proteomes" id="UP001139054">
    <property type="component" value="Unassembled WGS sequence"/>
</dbReference>
<dbReference type="Proteomes" id="UP001139012">
    <property type="component" value="Unassembled WGS sequence"/>
</dbReference>
<dbReference type="RefSeq" id="WP_237864878.1">
    <property type="nucleotide sequence ID" value="NZ_JAKLTY010000023.1"/>
</dbReference>
<dbReference type="AlphaFoldDB" id="A0A9X1UJ35"/>
<dbReference type="EMBL" id="JAKLTY010000023">
    <property type="protein sequence ID" value="MCG2630797.1"/>
    <property type="molecule type" value="Genomic_DNA"/>
</dbReference>
<evidence type="ECO:0000313" key="2">
    <source>
        <dbReference type="EMBL" id="MCG2671690.1"/>
    </source>
</evidence>
<dbReference type="EMBL" id="JAKLUA010000015">
    <property type="protein sequence ID" value="MCG2671690.1"/>
    <property type="molecule type" value="Genomic_DNA"/>
</dbReference>
<reference evidence="1" key="1">
    <citation type="submission" date="2022-01" db="EMBL/GenBank/DDBJ databases">
        <title>Genome sequnece data of strain Bradyrhizobium sp. nov.</title>
        <authorList>
            <person name="Zhang J."/>
        </authorList>
    </citation>
    <scope>NUCLEOTIDE SEQUENCE</scope>
    <source>
        <strain evidence="2">WYCCWR 12774</strain>
        <strain evidence="1">WYCCWR 13023</strain>
    </source>
</reference>
<dbReference type="InterPro" id="IPR011006">
    <property type="entry name" value="CheY-like_superfamily"/>
</dbReference>
<evidence type="ECO:0000313" key="3">
    <source>
        <dbReference type="Proteomes" id="UP001139012"/>
    </source>
</evidence>
<dbReference type="Gene3D" id="3.40.50.2300">
    <property type="match status" value="1"/>
</dbReference>
<gene>
    <name evidence="2" type="ORF">L6637_32535</name>
    <name evidence="1" type="ORF">L6654_29625</name>
</gene>
<name>A0A9X1UJ35_9BRAD</name>
<evidence type="ECO:0000313" key="1">
    <source>
        <dbReference type="EMBL" id="MCG2630797.1"/>
    </source>
</evidence>
<keyword evidence="3" id="KW-1185">Reference proteome</keyword>
<comment type="caution">
    <text evidence="1">The sequence shown here is derived from an EMBL/GenBank/DDBJ whole genome shotgun (WGS) entry which is preliminary data.</text>
</comment>